<gene>
    <name evidence="1" type="ORF">SAMN05421856_10163</name>
</gene>
<organism evidence="1 2">
    <name type="scientific">Chryseobacterium taichungense</name>
    <dbReference type="NCBI Taxonomy" id="295069"/>
    <lineage>
        <taxon>Bacteria</taxon>
        <taxon>Pseudomonadati</taxon>
        <taxon>Bacteroidota</taxon>
        <taxon>Flavobacteriia</taxon>
        <taxon>Flavobacteriales</taxon>
        <taxon>Weeksellaceae</taxon>
        <taxon>Chryseobacterium group</taxon>
        <taxon>Chryseobacterium</taxon>
    </lineage>
</organism>
<sequence>MVNFGFASQFRKFTSFSELTINHSIALSQNRVAAFYHLYLYS</sequence>
<dbReference type="STRING" id="295069.SAMN05421856_10163"/>
<name>A0A1H7VKQ6_9FLAO</name>
<proteinExistence type="predicted"/>
<accession>A0A1H7VKQ6</accession>
<dbReference type="EMBL" id="FOBV01000001">
    <property type="protein sequence ID" value="SEM09455.1"/>
    <property type="molecule type" value="Genomic_DNA"/>
</dbReference>
<dbReference type="Proteomes" id="UP000199450">
    <property type="component" value="Unassembled WGS sequence"/>
</dbReference>
<reference evidence="2" key="1">
    <citation type="submission" date="2016-10" db="EMBL/GenBank/DDBJ databases">
        <authorList>
            <person name="Varghese N."/>
            <person name="Submissions S."/>
        </authorList>
    </citation>
    <scope>NUCLEOTIDE SEQUENCE [LARGE SCALE GENOMIC DNA]</scope>
    <source>
        <strain evidence="2">DSM 17453</strain>
    </source>
</reference>
<evidence type="ECO:0000313" key="2">
    <source>
        <dbReference type="Proteomes" id="UP000199450"/>
    </source>
</evidence>
<dbReference type="AlphaFoldDB" id="A0A1H7VKQ6"/>
<keyword evidence="2" id="KW-1185">Reference proteome</keyword>
<evidence type="ECO:0000313" key="1">
    <source>
        <dbReference type="EMBL" id="SEM09455.1"/>
    </source>
</evidence>
<protein>
    <submittedName>
        <fullName evidence="1">Uncharacterized protein</fullName>
    </submittedName>
</protein>